<dbReference type="SUPFAM" id="SSF56954">
    <property type="entry name" value="Outer membrane efflux proteins (OEP)"/>
    <property type="match status" value="1"/>
</dbReference>
<keyword evidence="2" id="KW-0449">Lipoprotein</keyword>
<dbReference type="PANTHER" id="PTHR30203:SF33">
    <property type="entry name" value="BLR4455 PROTEIN"/>
    <property type="match status" value="1"/>
</dbReference>
<dbReference type="Gene3D" id="2.20.200.10">
    <property type="entry name" value="Outer membrane efflux proteins (OEP)"/>
    <property type="match status" value="1"/>
</dbReference>
<evidence type="ECO:0000313" key="3">
    <source>
        <dbReference type="EMBL" id="NID16185.1"/>
    </source>
</evidence>
<dbReference type="InterPro" id="IPR010131">
    <property type="entry name" value="MdtP/NodT-like"/>
</dbReference>
<evidence type="ECO:0000256" key="1">
    <source>
        <dbReference type="ARBA" id="ARBA00007613"/>
    </source>
</evidence>
<accession>A0A7X5QVQ4</accession>
<name>A0A7X5QVQ4_9GAMM</name>
<dbReference type="NCBIfam" id="TIGR01845">
    <property type="entry name" value="outer_NodT"/>
    <property type="match status" value="1"/>
</dbReference>
<keyword evidence="2" id="KW-0472">Membrane</keyword>
<sequence length="487" mass="51691">MGACGTLARCRGIAGIAGSHRARAVLGVLVATGLSGCSLAPTYKVPEVPMAPQYANADTPWTEAKPADRLDRNGWWKLYGDARLDDLQAKLLANNATLAAALAHYQQSVAITRQVRADLFPQIGLSANAQRNRESDTRPLRGATSPSSYNAYTIGAQLDYEVDLWGRVRDSVAAGTAEQAASAADLASVQLSLQAQLADNYLQLNGFDRQIKVLSESIDAFTRALALTQSRHDGGIASGLDVARAQTQVSNAKSQLTQARAQRALVLHAIAVLVGDSASTFSLATDDAPVKVPTIPLEVPSTILQRRPDIAAAERRTAAANAQVGVARSAFFPQLTLDGQGGWQSNRWGSIATAPNRFWAIGPTLLLDVFDGGRRKAAVDQAKAATDEAGAQYRGVVLNAFAQVEDNLTLLRDLGTALTDQRAAANAAQRSVDLSLNRYREGAVGYLDVVQAQTAALDAERSVIDLETRQLRASVQLVRALGGGWSA</sequence>
<proteinExistence type="inferred from homology"/>
<dbReference type="Pfam" id="PF02321">
    <property type="entry name" value="OEP"/>
    <property type="match status" value="2"/>
</dbReference>
<evidence type="ECO:0000313" key="4">
    <source>
        <dbReference type="Proteomes" id="UP000518878"/>
    </source>
</evidence>
<reference evidence="3 4" key="1">
    <citation type="journal article" date="2006" name="Int. J. Syst. Evol. Microbiol.">
        <title>Dyella yeojuensis sp. nov., isolated from greenhouse soil in Korea.</title>
        <authorList>
            <person name="Kim B.Y."/>
            <person name="Weon H.Y."/>
            <person name="Lee K.H."/>
            <person name="Seok S.J."/>
            <person name="Kwon S.W."/>
            <person name="Go S.J."/>
            <person name="Stackebrandt E."/>
        </authorList>
    </citation>
    <scope>NUCLEOTIDE SEQUENCE [LARGE SCALE GENOMIC DNA]</scope>
    <source>
        <strain evidence="3 4">DSM 17673</strain>
    </source>
</reference>
<dbReference type="EMBL" id="JAAQTL010000001">
    <property type="protein sequence ID" value="NID16185.1"/>
    <property type="molecule type" value="Genomic_DNA"/>
</dbReference>
<keyword evidence="2" id="KW-0812">Transmembrane</keyword>
<organism evidence="3 4">
    <name type="scientific">Luteibacter yeojuensis</name>
    <dbReference type="NCBI Taxonomy" id="345309"/>
    <lineage>
        <taxon>Bacteria</taxon>
        <taxon>Pseudomonadati</taxon>
        <taxon>Pseudomonadota</taxon>
        <taxon>Gammaproteobacteria</taxon>
        <taxon>Lysobacterales</taxon>
        <taxon>Rhodanobacteraceae</taxon>
        <taxon>Luteibacter</taxon>
    </lineage>
</organism>
<evidence type="ECO:0000256" key="2">
    <source>
        <dbReference type="RuleBase" id="RU362097"/>
    </source>
</evidence>
<keyword evidence="4" id="KW-1185">Reference proteome</keyword>
<keyword evidence="2" id="KW-0564">Palmitate</keyword>
<dbReference type="RefSeq" id="WP_166700533.1">
    <property type="nucleotide sequence ID" value="NZ_JAAQTL010000001.1"/>
</dbReference>
<comment type="subcellular location">
    <subcellularLocation>
        <location evidence="2">Cell outer membrane</location>
        <topology evidence="2">Lipid-anchor</topology>
    </subcellularLocation>
</comment>
<comment type="similarity">
    <text evidence="1 2">Belongs to the outer membrane factor (OMF) (TC 1.B.17) family.</text>
</comment>
<dbReference type="GO" id="GO:0015562">
    <property type="term" value="F:efflux transmembrane transporter activity"/>
    <property type="evidence" value="ECO:0007669"/>
    <property type="project" value="InterPro"/>
</dbReference>
<dbReference type="PANTHER" id="PTHR30203">
    <property type="entry name" value="OUTER MEMBRANE CATION EFFLUX PROTEIN"/>
    <property type="match status" value="1"/>
</dbReference>
<dbReference type="InterPro" id="IPR003423">
    <property type="entry name" value="OMP_efflux"/>
</dbReference>
<dbReference type="Proteomes" id="UP000518878">
    <property type="component" value="Unassembled WGS sequence"/>
</dbReference>
<comment type="caution">
    <text evidence="3">The sequence shown here is derived from an EMBL/GenBank/DDBJ whole genome shotgun (WGS) entry which is preliminary data.</text>
</comment>
<dbReference type="Gene3D" id="1.20.1600.10">
    <property type="entry name" value="Outer membrane efflux proteins (OEP)"/>
    <property type="match status" value="1"/>
</dbReference>
<gene>
    <name evidence="3" type="ORF">HBF32_12015</name>
</gene>
<protein>
    <submittedName>
        <fullName evidence="3">Efflux transporter outer membrane subunit</fullName>
    </submittedName>
</protein>
<dbReference type="AlphaFoldDB" id="A0A7X5QVQ4"/>
<keyword evidence="2" id="KW-1134">Transmembrane beta strand</keyword>
<dbReference type="GO" id="GO:0009279">
    <property type="term" value="C:cell outer membrane"/>
    <property type="evidence" value="ECO:0007669"/>
    <property type="project" value="UniProtKB-SubCell"/>
</dbReference>